<dbReference type="VEuPathDB" id="VectorBase:FBgn0050413"/>
<gene>
    <name evidence="2" type="primary">CG30413-RA</name>
</gene>
<feature type="chain" id="PRO_5002728727" evidence="1">
    <location>
        <begin position="30"/>
        <end position="131"/>
    </location>
</feature>
<protein>
    <submittedName>
        <fullName evidence="2">IP21714p</fullName>
    </submittedName>
</protein>
<dbReference type="InterPro" id="IPR031734">
    <property type="entry name" value="MBF2"/>
</dbReference>
<dbReference type="OrthoDB" id="6818903at2759"/>
<reference evidence="2" key="1">
    <citation type="submission" date="2007-10" db="EMBL/GenBank/DDBJ databases">
        <authorList>
            <person name="Stapleton M."/>
            <person name="Carlson J."/>
            <person name="Frise E."/>
            <person name="Kapadia B."/>
            <person name="Park S."/>
            <person name="Wan K."/>
            <person name="Yu C."/>
            <person name="Celniker S."/>
        </authorList>
    </citation>
    <scope>NUCLEOTIDE SEQUENCE</scope>
</reference>
<dbReference type="ExpressionAtlas" id="A8WHD1">
    <property type="expression patterns" value="baseline and differential"/>
</dbReference>
<dbReference type="HOGENOM" id="CLU_164982_0_0_1"/>
<dbReference type="PANTHER" id="PTHR37685:SF1">
    <property type="entry name" value="GEO11136P1-RELATED"/>
    <property type="match status" value="1"/>
</dbReference>
<evidence type="ECO:0000256" key="1">
    <source>
        <dbReference type="SAM" id="SignalP"/>
    </source>
</evidence>
<feature type="signal peptide" evidence="1">
    <location>
        <begin position="1"/>
        <end position="29"/>
    </location>
</feature>
<reference evidence="2" key="2">
    <citation type="submission" date="2008-06" db="EMBL/GenBank/DDBJ databases">
        <authorList>
            <person name="Carlson J."/>
            <person name="Booth B."/>
            <person name="Frise E."/>
            <person name="Park S."/>
            <person name="Wan K."/>
            <person name="Yu C."/>
            <person name="Celniker S."/>
        </authorList>
    </citation>
    <scope>NUCLEOTIDE SEQUENCE</scope>
</reference>
<keyword evidence="1" id="KW-0732">Signal</keyword>
<feature type="non-terminal residue" evidence="2">
    <location>
        <position position="1"/>
    </location>
</feature>
<dbReference type="Bgee" id="FBgn0050413">
    <property type="expression patterns" value="Expressed in larva and 5 other cell types or tissues"/>
</dbReference>
<accession>A8WHD1</accession>
<sequence>SRPKKTTSKMYLFGVFLLLVGTHVCFIDANFGSGEGNDYTYGTQATTDTLIASETITKSKSLLGITTKTYTLTQAGTAKTITYIKITDLKKMRGATAEITSGGVGSTTVTIKFTSARGAGIKSQVVIYGST</sequence>
<evidence type="ECO:0000313" key="2">
    <source>
        <dbReference type="EMBL" id="ABW82136.2"/>
    </source>
</evidence>
<proteinExistence type="evidence at transcript level"/>
<dbReference type="AlphaFoldDB" id="A8WHD1"/>
<dbReference type="PANTHER" id="PTHR37685">
    <property type="entry name" value="GEO11136P1-RELATED"/>
    <property type="match status" value="1"/>
</dbReference>
<organism evidence="2">
    <name type="scientific">Drosophila melanogaster</name>
    <name type="common">Fruit fly</name>
    <dbReference type="NCBI Taxonomy" id="7227"/>
    <lineage>
        <taxon>Eukaryota</taxon>
        <taxon>Metazoa</taxon>
        <taxon>Ecdysozoa</taxon>
        <taxon>Arthropoda</taxon>
        <taxon>Hexapoda</taxon>
        <taxon>Insecta</taxon>
        <taxon>Pterygota</taxon>
        <taxon>Neoptera</taxon>
        <taxon>Endopterygota</taxon>
        <taxon>Diptera</taxon>
        <taxon>Brachycera</taxon>
        <taxon>Muscomorpha</taxon>
        <taxon>Ephydroidea</taxon>
        <taxon>Drosophilidae</taxon>
        <taxon>Drosophila</taxon>
        <taxon>Sophophora</taxon>
    </lineage>
</organism>
<name>A8WHD1_DROME</name>
<dbReference type="Pfam" id="PF15868">
    <property type="entry name" value="MBF2"/>
    <property type="match status" value="1"/>
</dbReference>
<dbReference type="EMBL" id="BT031077">
    <property type="protein sequence ID" value="ABW82136.2"/>
    <property type="molecule type" value="mRNA"/>
</dbReference>